<sequence length="791" mass="87395">MGLRNSKNSPKSYDIAPIATKKESKKSSKNAPVMTLPPAEATVNEKVESSPSSSTSTDEATAEVNKEQTTESSPSTLTDEPTAKVHKEQITEPSPSTSTDKPTEEVCKEQITEVNNEQITVATNEPITEAETSKSNQIVEGHLAEVKTELTTEVNAVSAEPIAALSAPTEEPMEKGNALTAEPINEVATVSLEKTIEINEDPIIDANNLDSTKNTVTEIVTEANASIVEPITEVNANTTESVAESTAIQSVVIASEQIDDTKVATAESIVDTKSMKSDVIASSSELIENTNAATTEQIVEPMAMKLQFDSVENASSEEKEPEPEDEEKKFDLITETKTSVITPPTISENIEASNELASHDQIPEWVNEDNFKPLLLSLYPNLEKIISFSAKPALAAGENYATTILRIKIAIQLQDSNIVELCYILKVAPDNEAHVEMHKNFFKVENTVYDQVIPEMEEMYSQAGLNIHFAPKVYKLGPRATSFHHILLEDLNERNYKNACHLDGLDMEHTKAVLRKLAQFHAAAACRFVTKGAYSDTLTGNMDSPFISGLCQMVKAFKHPFLSNLNLYENGGAYKSSMNAFFDHAVEKVVNGRKSNPEHFNVLNHGDCWSNNILFKHTDDGEVDDVLFVDFQNTNYGSPAQDLYVFIISSTQCNIKVSQFEHLIHYYHQHLEEHLKLLKYPLEQIPSLRELHQQLIENGFWATTTAAMAMGVVLLDPTPNATFDTFIGEQQESNDLKNAMYSNPRYIQHINELLPWLSSRGFMETNECSENTACPEISTMGGEETAASCSN</sequence>
<evidence type="ECO:0000256" key="1">
    <source>
        <dbReference type="SAM" id="MobiDB-lite"/>
    </source>
</evidence>
<feature type="compositionally biased region" description="Basic and acidic residues" evidence="1">
    <location>
        <begin position="81"/>
        <end position="90"/>
    </location>
</feature>
<gene>
    <name evidence="3" type="primary">106087291</name>
</gene>
<feature type="compositionally biased region" description="Polar residues" evidence="1">
    <location>
        <begin position="1"/>
        <end position="11"/>
    </location>
</feature>
<dbReference type="OrthoDB" id="191037at2759"/>
<dbReference type="EnsemblMetazoa" id="SCAU010881-RA">
    <property type="protein sequence ID" value="SCAU010881-PA"/>
    <property type="gene ID" value="SCAU010881"/>
</dbReference>
<dbReference type="AlphaFoldDB" id="A0A1I8PT38"/>
<dbReference type="Gene3D" id="3.90.1200.10">
    <property type="match status" value="1"/>
</dbReference>
<evidence type="ECO:0000313" key="4">
    <source>
        <dbReference type="Proteomes" id="UP000095300"/>
    </source>
</evidence>
<feature type="compositionally biased region" description="Polar residues" evidence="1">
    <location>
        <begin position="91"/>
        <end position="100"/>
    </location>
</feature>
<dbReference type="VEuPathDB" id="VectorBase:SCAU010881"/>
<dbReference type="Pfam" id="PF02958">
    <property type="entry name" value="EcKL"/>
    <property type="match status" value="1"/>
</dbReference>
<feature type="region of interest" description="Disordered" evidence="1">
    <location>
        <begin position="1"/>
        <end position="107"/>
    </location>
</feature>
<feature type="compositionally biased region" description="Polar residues" evidence="1">
    <location>
        <begin position="70"/>
        <end position="79"/>
    </location>
</feature>
<dbReference type="PANTHER" id="PTHR11012">
    <property type="entry name" value="PROTEIN KINASE-LIKE DOMAIN-CONTAINING"/>
    <property type="match status" value="1"/>
</dbReference>
<feature type="domain" description="CHK kinase-like" evidence="2">
    <location>
        <begin position="486"/>
        <end position="677"/>
    </location>
</feature>
<dbReference type="PANTHER" id="PTHR11012:SF6">
    <property type="entry name" value="CHK DOMAIN OV1-RELATED"/>
    <property type="match status" value="1"/>
</dbReference>
<proteinExistence type="predicted"/>
<dbReference type="InterPro" id="IPR015897">
    <property type="entry name" value="CHK_kinase-like"/>
</dbReference>
<dbReference type="InterPro" id="IPR011009">
    <property type="entry name" value="Kinase-like_dom_sf"/>
</dbReference>
<dbReference type="InterPro" id="IPR004119">
    <property type="entry name" value="EcKL"/>
</dbReference>
<dbReference type="Proteomes" id="UP000095300">
    <property type="component" value="Unassembled WGS sequence"/>
</dbReference>
<evidence type="ECO:0000313" key="3">
    <source>
        <dbReference type="EnsemblMetazoa" id="SCAU010881-PA"/>
    </source>
</evidence>
<keyword evidence="4" id="KW-1185">Reference proteome</keyword>
<dbReference type="KEGG" id="scac:106087291"/>
<organism evidence="3 4">
    <name type="scientific">Stomoxys calcitrans</name>
    <name type="common">Stable fly</name>
    <name type="synonym">Conops calcitrans</name>
    <dbReference type="NCBI Taxonomy" id="35570"/>
    <lineage>
        <taxon>Eukaryota</taxon>
        <taxon>Metazoa</taxon>
        <taxon>Ecdysozoa</taxon>
        <taxon>Arthropoda</taxon>
        <taxon>Hexapoda</taxon>
        <taxon>Insecta</taxon>
        <taxon>Pterygota</taxon>
        <taxon>Neoptera</taxon>
        <taxon>Endopterygota</taxon>
        <taxon>Diptera</taxon>
        <taxon>Brachycera</taxon>
        <taxon>Muscomorpha</taxon>
        <taxon>Muscoidea</taxon>
        <taxon>Muscidae</taxon>
        <taxon>Stomoxys</taxon>
    </lineage>
</organism>
<name>A0A1I8PT38_STOCA</name>
<accession>A0A1I8PT38</accession>
<dbReference type="SUPFAM" id="SSF56112">
    <property type="entry name" value="Protein kinase-like (PK-like)"/>
    <property type="match status" value="1"/>
</dbReference>
<protein>
    <recommendedName>
        <fullName evidence="2">CHK kinase-like domain-containing protein</fullName>
    </recommendedName>
</protein>
<dbReference type="SMART" id="SM00587">
    <property type="entry name" value="CHK"/>
    <property type="match status" value="1"/>
</dbReference>
<reference evidence="3" key="1">
    <citation type="submission" date="2020-05" db="UniProtKB">
        <authorList>
            <consortium name="EnsemblMetazoa"/>
        </authorList>
    </citation>
    <scope>IDENTIFICATION</scope>
    <source>
        <strain evidence="3">USDA</strain>
    </source>
</reference>
<evidence type="ECO:0000259" key="2">
    <source>
        <dbReference type="SMART" id="SM00587"/>
    </source>
</evidence>